<keyword evidence="3" id="KW-1185">Reference proteome</keyword>
<sequence>MSTTPGQGPKAAEARAEIEREAAARQQAIATLFQGGGEPSSTRQRRTAKGGENPSET</sequence>
<protein>
    <submittedName>
        <fullName evidence="2">Uncharacterized protein</fullName>
    </submittedName>
</protein>
<evidence type="ECO:0000313" key="2">
    <source>
        <dbReference type="EMBL" id="MCX2938843.1"/>
    </source>
</evidence>
<evidence type="ECO:0000256" key="1">
    <source>
        <dbReference type="SAM" id="MobiDB-lite"/>
    </source>
</evidence>
<feature type="compositionally biased region" description="Basic and acidic residues" evidence="1">
    <location>
        <begin position="12"/>
        <end position="23"/>
    </location>
</feature>
<dbReference type="RefSeq" id="WP_265998477.1">
    <property type="nucleotide sequence ID" value="NZ_JAPJDN010000017.1"/>
</dbReference>
<organism evidence="2 3">
    <name type="scientific">Mycobacterium pinniadriaticum</name>
    <dbReference type="NCBI Taxonomy" id="2994102"/>
    <lineage>
        <taxon>Bacteria</taxon>
        <taxon>Bacillati</taxon>
        <taxon>Actinomycetota</taxon>
        <taxon>Actinomycetes</taxon>
        <taxon>Mycobacteriales</taxon>
        <taxon>Mycobacteriaceae</taxon>
        <taxon>Mycobacterium</taxon>
    </lineage>
</organism>
<reference evidence="2 3" key="1">
    <citation type="submission" date="2022-11" db="EMBL/GenBank/DDBJ databases">
        <title>Mycobacterium sp. nov.</title>
        <authorList>
            <person name="Papic B."/>
            <person name="Spicic S."/>
            <person name="Duvnjak S."/>
        </authorList>
    </citation>
    <scope>NUCLEOTIDE SEQUENCE [LARGE SCALE GENOMIC DNA]</scope>
    <source>
        <strain evidence="2 3">CVI_P4</strain>
    </source>
</reference>
<name>A0ABT3SHB3_9MYCO</name>
<evidence type="ECO:0000313" key="3">
    <source>
        <dbReference type="Proteomes" id="UP001300745"/>
    </source>
</evidence>
<dbReference type="Proteomes" id="UP001300745">
    <property type="component" value="Unassembled WGS sequence"/>
</dbReference>
<dbReference type="EMBL" id="JAPJDO010000017">
    <property type="protein sequence ID" value="MCX2938843.1"/>
    <property type="molecule type" value="Genomic_DNA"/>
</dbReference>
<proteinExistence type="predicted"/>
<accession>A0ABT3SHB3</accession>
<comment type="caution">
    <text evidence="2">The sequence shown here is derived from an EMBL/GenBank/DDBJ whole genome shotgun (WGS) entry which is preliminary data.</text>
</comment>
<gene>
    <name evidence="2" type="ORF">ORI27_19270</name>
</gene>
<feature type="region of interest" description="Disordered" evidence="1">
    <location>
        <begin position="1"/>
        <end position="57"/>
    </location>
</feature>